<protein>
    <submittedName>
        <fullName evidence="1">Uncharacterized protein</fullName>
    </submittedName>
</protein>
<proteinExistence type="predicted"/>
<keyword evidence="2" id="KW-1185">Reference proteome</keyword>
<name>A0ABV4U0M7_9BACT</name>
<dbReference type="EMBL" id="JBGUBD010000001">
    <property type="protein sequence ID" value="MFA9477096.1"/>
    <property type="molecule type" value="Genomic_DNA"/>
</dbReference>
<organism evidence="1 2">
    <name type="scientific">Natronomicrosphaera hydrolytica</name>
    <dbReference type="NCBI Taxonomy" id="3242702"/>
    <lineage>
        <taxon>Bacteria</taxon>
        <taxon>Pseudomonadati</taxon>
        <taxon>Planctomycetota</taxon>
        <taxon>Phycisphaerae</taxon>
        <taxon>Phycisphaerales</taxon>
        <taxon>Phycisphaeraceae</taxon>
        <taxon>Natronomicrosphaera</taxon>
    </lineage>
</organism>
<comment type="caution">
    <text evidence="1">The sequence shown here is derived from an EMBL/GenBank/DDBJ whole genome shotgun (WGS) entry which is preliminary data.</text>
</comment>
<evidence type="ECO:0000313" key="1">
    <source>
        <dbReference type="EMBL" id="MFA9477096.1"/>
    </source>
</evidence>
<evidence type="ECO:0000313" key="2">
    <source>
        <dbReference type="Proteomes" id="UP001575105"/>
    </source>
</evidence>
<dbReference type="Proteomes" id="UP001575105">
    <property type="component" value="Unassembled WGS sequence"/>
</dbReference>
<sequence>MLDLLEHESPSETHSTGKRWDAAVTVRQLSLEDVEAEIRELTPRNDRLLRIADQSKPDFSWWPAEDDTEGHD</sequence>
<accession>A0ABV4U0M7</accession>
<gene>
    <name evidence="1" type="ORF">ACERK3_02195</name>
</gene>
<reference evidence="1 2" key="1">
    <citation type="submission" date="2024-08" db="EMBL/GenBank/DDBJ databases">
        <title>Whole-genome sequencing of halo(alkali)philic microorganisms from hypersaline lakes.</title>
        <authorList>
            <person name="Sorokin D.Y."/>
            <person name="Merkel A.Y."/>
            <person name="Messina E."/>
            <person name="Yakimov M."/>
        </authorList>
    </citation>
    <scope>NUCLEOTIDE SEQUENCE [LARGE SCALE GENOMIC DNA]</scope>
    <source>
        <strain evidence="1 2">AB-hyl4</strain>
    </source>
</reference>
<dbReference type="RefSeq" id="WP_425344018.1">
    <property type="nucleotide sequence ID" value="NZ_JBGUBD010000001.1"/>
</dbReference>